<evidence type="ECO:0000313" key="3">
    <source>
        <dbReference type="Proteomes" id="UP000198348"/>
    </source>
</evidence>
<name>A0A238Z968_9PSEU</name>
<dbReference type="AlphaFoldDB" id="A0A238Z968"/>
<feature type="region of interest" description="Disordered" evidence="1">
    <location>
        <begin position="444"/>
        <end position="465"/>
    </location>
</feature>
<proteinExistence type="predicted"/>
<sequence>MSVSALTLTPNTTTPVLGAGAMVEPVGSNTTRQELLARANRHDYASWLAHVAPAAACSHPVRLKLEAHWHNQHRPDEIDRVSDDVPDGMFYVACKNRRASVCPACSETYRADTYQLVKAGLMGGKGVPETVTEHPCLFVTLTAPSFGPVHTRVVTGNGTVRPCRARRNAETCPHGVVLSCTARHAAEDSRVGEPLCRDCYDYDHQAVWNFHAGELWRRTTIALNRRLRAAAKDLGVRVRLSYAKVAEYQRRGVVHFHALIRLDGYDPADPDTITTPDAAITSEHLRSYITDAASTVAFATTAHPRNPGGWTITWGSQLDIRPVHLAASDIDDHGALTTTAVAGYLAKYATKATEEAGHVSRRLTETDIQIRAEHDSHQTRQLVACWFLGKRPFNLTTLRQREQWADTWGKLQKWAHMLGFGGHFSTKSRRYSTTLTALRAVRKAFQRGQQPPEPPDSTAQDDDPDGDDAVVTLVWLFDGTGWLTTGDAQLANTSAALAREKRRAAREEIEHDLAA</sequence>
<accession>A0A238Z968</accession>
<gene>
    <name evidence="2" type="ORF">SAMN06265360_12011</name>
</gene>
<evidence type="ECO:0008006" key="4">
    <source>
        <dbReference type="Google" id="ProtNLM"/>
    </source>
</evidence>
<dbReference type="EMBL" id="FZNW01000020">
    <property type="protein sequence ID" value="SNR79867.1"/>
    <property type="molecule type" value="Genomic_DNA"/>
</dbReference>
<organism evidence="2 3">
    <name type="scientific">Haloechinothrix alba</name>
    <dbReference type="NCBI Taxonomy" id="664784"/>
    <lineage>
        <taxon>Bacteria</taxon>
        <taxon>Bacillati</taxon>
        <taxon>Actinomycetota</taxon>
        <taxon>Actinomycetes</taxon>
        <taxon>Pseudonocardiales</taxon>
        <taxon>Pseudonocardiaceae</taxon>
        <taxon>Haloechinothrix</taxon>
    </lineage>
</organism>
<dbReference type="Pfam" id="PF20199">
    <property type="entry name" value="RepSA"/>
    <property type="match status" value="1"/>
</dbReference>
<dbReference type="OrthoDB" id="3203793at2"/>
<protein>
    <recommendedName>
        <fullName evidence="4">Replication initiation protein</fullName>
    </recommendedName>
</protein>
<reference evidence="2 3" key="1">
    <citation type="submission" date="2017-06" db="EMBL/GenBank/DDBJ databases">
        <authorList>
            <person name="Kim H.J."/>
            <person name="Triplett B.A."/>
        </authorList>
    </citation>
    <scope>NUCLEOTIDE SEQUENCE [LARGE SCALE GENOMIC DNA]</scope>
    <source>
        <strain evidence="2 3">DSM 45207</strain>
    </source>
</reference>
<dbReference type="InterPro" id="IPR046828">
    <property type="entry name" value="RepSA"/>
</dbReference>
<evidence type="ECO:0000313" key="2">
    <source>
        <dbReference type="EMBL" id="SNR79867.1"/>
    </source>
</evidence>
<dbReference type="Proteomes" id="UP000198348">
    <property type="component" value="Unassembled WGS sequence"/>
</dbReference>
<keyword evidence="3" id="KW-1185">Reference proteome</keyword>
<evidence type="ECO:0000256" key="1">
    <source>
        <dbReference type="SAM" id="MobiDB-lite"/>
    </source>
</evidence>
<dbReference type="RefSeq" id="WP_089302803.1">
    <property type="nucleotide sequence ID" value="NZ_FZNW01000020.1"/>
</dbReference>